<evidence type="ECO:0000313" key="2">
    <source>
        <dbReference type="Proteomes" id="UP000076078"/>
    </source>
</evidence>
<keyword evidence="2" id="KW-1185">Reference proteome</keyword>
<evidence type="ECO:0000313" key="1">
    <source>
        <dbReference type="EMBL" id="KYQ89503.1"/>
    </source>
</evidence>
<dbReference type="FunCoup" id="A0A151Z6B7">
    <property type="interactions" value="15"/>
</dbReference>
<comment type="caution">
    <text evidence="1">The sequence shown here is derived from an EMBL/GenBank/DDBJ whole genome shotgun (WGS) entry which is preliminary data.</text>
</comment>
<dbReference type="EMBL" id="LODT01000041">
    <property type="protein sequence ID" value="KYQ89503.1"/>
    <property type="molecule type" value="Genomic_DNA"/>
</dbReference>
<dbReference type="Proteomes" id="UP000076078">
    <property type="component" value="Unassembled WGS sequence"/>
</dbReference>
<accession>A0A151Z6B7</accession>
<reference evidence="1 2" key="1">
    <citation type="submission" date="2015-12" db="EMBL/GenBank/DDBJ databases">
        <title>Dictyostelia acquired genes for synthesis and detection of signals that induce cell-type specialization by lateral gene transfer from prokaryotes.</title>
        <authorList>
            <person name="Gloeckner G."/>
            <person name="Schaap P."/>
        </authorList>
    </citation>
    <scope>NUCLEOTIDE SEQUENCE [LARGE SCALE GENOMIC DNA]</scope>
    <source>
        <strain evidence="1 2">TK</strain>
    </source>
</reference>
<gene>
    <name evidence="1" type="ORF">DLAC_10179</name>
</gene>
<proteinExistence type="predicted"/>
<dbReference type="InParanoid" id="A0A151Z6B7"/>
<sequence>MSLPRLIFVKIFKYFQYNEPDGRNYKVYKLISLLSRECRDIIAPLFSYKITIHNFNSVRTFLNFNHQYDKAELTLDTSIYSRSVVGEADKDRTFRKIYLSHTYNIIPLVKKLIIGKYLLSWLDYFGPKSSSQIESLEIQYKEDRGEGFEKYLFKNTPFPISPDHLQTLTIASYKDLDVDPISQIFQRYHHLEKLIFSYRGNYRCGPELNKFEKLSVLSHLSHLELDRVIISPNEFIEYLSTTTSNIETLILNSIKLKDITDNNNNDINISNKNNNNSSIGLEIIIEQISHSKTIKTLKIINQHGVKFPSIDINSIIDLINRNSTLETIIYDTFNNDDKYNPSPSPTVTSTISNDNINNQTLKHLKISQSPIDIHTLWISNSNLRTIRILNEQQPISLFENPQTFHHQSIRKLHFLFRTTLQSLIEIIQLNLPTLTTIKISTQNNRKQYDIDFETVFTAISNNNNIDSISIKCSIKIKQFLRLIKRNIKHLRKIHVNLRLNAKGIEVIGSKLNQNTNIQEFSFESWSYFSLIIDMVLILLECKHLTSIKCHGYGPYTRTISVHEFPYVLKLNLDHLLNVQIYFQNQKQYENILDKYFYSIQNNK</sequence>
<protein>
    <submittedName>
        <fullName evidence="1">Uncharacterized protein</fullName>
    </submittedName>
</protein>
<organism evidence="1 2">
    <name type="scientific">Tieghemostelium lacteum</name>
    <name type="common">Slime mold</name>
    <name type="synonym">Dictyostelium lacteum</name>
    <dbReference type="NCBI Taxonomy" id="361077"/>
    <lineage>
        <taxon>Eukaryota</taxon>
        <taxon>Amoebozoa</taxon>
        <taxon>Evosea</taxon>
        <taxon>Eumycetozoa</taxon>
        <taxon>Dictyostelia</taxon>
        <taxon>Dictyosteliales</taxon>
        <taxon>Raperosteliaceae</taxon>
        <taxon>Tieghemostelium</taxon>
    </lineage>
</organism>
<dbReference type="SUPFAM" id="SSF52047">
    <property type="entry name" value="RNI-like"/>
    <property type="match status" value="1"/>
</dbReference>
<dbReference type="AlphaFoldDB" id="A0A151Z6B7"/>
<name>A0A151Z6B7_TIELA</name>